<dbReference type="PANTHER" id="PTHR36460">
    <property type="entry name" value="UPF0132 DOMAIN PROTEIN (AFU_ORTHOLOGUE AFUA_3G10255)"/>
    <property type="match status" value="1"/>
</dbReference>
<reference evidence="6 7" key="1">
    <citation type="submission" date="2019-11" db="EMBL/GenBank/DDBJ databases">
        <authorList>
            <person name="Li J."/>
        </authorList>
    </citation>
    <scope>NUCLEOTIDE SEQUENCE [LARGE SCALE GENOMIC DNA]</scope>
    <source>
        <strain evidence="6 7">J4</strain>
    </source>
</reference>
<dbReference type="Pfam" id="PF09685">
    <property type="entry name" value="MamF_MmsF"/>
    <property type="match status" value="1"/>
</dbReference>
<dbReference type="AlphaFoldDB" id="A0A6G1X4J8"/>
<evidence type="ECO:0000256" key="1">
    <source>
        <dbReference type="ARBA" id="ARBA00004141"/>
    </source>
</evidence>
<sequence length="124" mass="14057">MSESVNDENKQQEEVVEVEKSSTGMDLNVAGLLCYLGGFITGIIFFVIEKESSFIKFHALQSIFTFVAVFIISMVLAFIPIIGWFISIIIYPLSLVLWIILMIKAYQGERFKLPIIGDMVEKQL</sequence>
<dbReference type="InterPro" id="IPR019109">
    <property type="entry name" value="MamF_MmsF"/>
</dbReference>
<feature type="transmembrane region" description="Helical" evidence="5">
    <location>
        <begin position="60"/>
        <end position="79"/>
    </location>
</feature>
<dbReference type="RefSeq" id="WP_153727787.1">
    <property type="nucleotide sequence ID" value="NZ_WJNH01000003.1"/>
</dbReference>
<gene>
    <name evidence="6" type="ORF">GH754_05800</name>
</gene>
<dbReference type="GO" id="GO:0016020">
    <property type="term" value="C:membrane"/>
    <property type="evidence" value="ECO:0007669"/>
    <property type="project" value="UniProtKB-SubCell"/>
</dbReference>
<evidence type="ECO:0000256" key="4">
    <source>
        <dbReference type="ARBA" id="ARBA00023136"/>
    </source>
</evidence>
<dbReference type="Proteomes" id="UP000480185">
    <property type="component" value="Unassembled WGS sequence"/>
</dbReference>
<feature type="transmembrane region" description="Helical" evidence="5">
    <location>
        <begin position="85"/>
        <end position="103"/>
    </location>
</feature>
<feature type="transmembrane region" description="Helical" evidence="5">
    <location>
        <begin position="29"/>
        <end position="48"/>
    </location>
</feature>
<evidence type="ECO:0000256" key="3">
    <source>
        <dbReference type="ARBA" id="ARBA00022989"/>
    </source>
</evidence>
<keyword evidence="3 5" id="KW-1133">Transmembrane helix</keyword>
<keyword evidence="4 5" id="KW-0472">Membrane</keyword>
<proteinExistence type="predicted"/>
<evidence type="ECO:0000256" key="2">
    <source>
        <dbReference type="ARBA" id="ARBA00022692"/>
    </source>
</evidence>
<evidence type="ECO:0000313" key="7">
    <source>
        <dbReference type="Proteomes" id="UP000480185"/>
    </source>
</evidence>
<comment type="caution">
    <text evidence="6">The sequence shown here is derived from an EMBL/GenBank/DDBJ whole genome shotgun (WGS) entry which is preliminary data.</text>
</comment>
<evidence type="ECO:0000256" key="5">
    <source>
        <dbReference type="SAM" id="Phobius"/>
    </source>
</evidence>
<dbReference type="OrthoDB" id="2657448at2"/>
<accession>A0A6G1X4J8</accession>
<keyword evidence="2 5" id="KW-0812">Transmembrane</keyword>
<dbReference type="EMBL" id="WJNH01000003">
    <property type="protein sequence ID" value="MRG85849.1"/>
    <property type="molecule type" value="Genomic_DNA"/>
</dbReference>
<name>A0A6G1X4J8_9BACI</name>
<evidence type="ECO:0000313" key="6">
    <source>
        <dbReference type="EMBL" id="MRG85849.1"/>
    </source>
</evidence>
<keyword evidence="7" id="KW-1185">Reference proteome</keyword>
<dbReference type="PANTHER" id="PTHR36460:SF1">
    <property type="entry name" value="UPF0132 DOMAIN PROTEIN (AFU_ORTHOLOGUE AFUA_3G10255)"/>
    <property type="match status" value="1"/>
</dbReference>
<comment type="subcellular location">
    <subcellularLocation>
        <location evidence="1">Membrane</location>
        <topology evidence="1">Multi-pass membrane protein</topology>
    </subcellularLocation>
</comment>
<organism evidence="6 7">
    <name type="scientific">Salinibacillus xinjiangensis</name>
    <dbReference type="NCBI Taxonomy" id="1229268"/>
    <lineage>
        <taxon>Bacteria</taxon>
        <taxon>Bacillati</taxon>
        <taxon>Bacillota</taxon>
        <taxon>Bacilli</taxon>
        <taxon>Bacillales</taxon>
        <taxon>Bacillaceae</taxon>
        <taxon>Salinibacillus</taxon>
    </lineage>
</organism>
<protein>
    <submittedName>
        <fullName evidence="6">DUF4870 domain-containing protein</fullName>
    </submittedName>
</protein>